<dbReference type="GO" id="GO:0004826">
    <property type="term" value="F:phenylalanine-tRNA ligase activity"/>
    <property type="evidence" value="ECO:0007669"/>
    <property type="project" value="InterPro"/>
</dbReference>
<comment type="caution">
    <text evidence="1">The sequence shown here is derived from an EMBL/GenBank/DDBJ whole genome shotgun (WGS) entry which is preliminary data.</text>
</comment>
<dbReference type="InterPro" id="IPR045060">
    <property type="entry name" value="Phe-tRNA-ligase_IIc_bsu"/>
</dbReference>
<dbReference type="PANTHER" id="PTHR10947">
    <property type="entry name" value="PHENYLALANYL-TRNA SYNTHETASE BETA CHAIN AND LEUCINE-RICH REPEAT-CONTAINING PROTEIN 47"/>
    <property type="match status" value="1"/>
</dbReference>
<dbReference type="EMBL" id="NCKV01003714">
    <property type="protein sequence ID" value="RWS25433.1"/>
    <property type="molecule type" value="Genomic_DNA"/>
</dbReference>
<evidence type="ECO:0000313" key="2">
    <source>
        <dbReference type="Proteomes" id="UP000288716"/>
    </source>
</evidence>
<dbReference type="PANTHER" id="PTHR10947:SF3">
    <property type="entry name" value="LEUCINE-RICH REPEAT-CONTAINING PROTEIN 47"/>
    <property type="match status" value="1"/>
</dbReference>
<protein>
    <submittedName>
        <fullName evidence="1">Leucine-rich repeat-containing protein 47-like protein</fullName>
    </submittedName>
</protein>
<sequence length="158" mass="18042">MKIIPLGKSKEMTAQELYKSLNEEADLYRKEKKRTSYSGIHKYLYLLKGKQRYPCLMDEKQVVISFPPLTNSNITKISKETKELFLEVTGESVPKCREVMDALLHGMVKIPLQSNETGTNNLSVEPVKIVDVEGKLYVVYPSKIDLNFSDINVLRDGQ</sequence>
<dbReference type="OrthoDB" id="67933at2759"/>
<dbReference type="Gene3D" id="3.50.40.10">
    <property type="entry name" value="Phenylalanyl-trna Synthetase, Chain B, domain 3"/>
    <property type="match status" value="1"/>
</dbReference>
<organism evidence="1 2">
    <name type="scientific">Leptotrombidium deliense</name>
    <dbReference type="NCBI Taxonomy" id="299467"/>
    <lineage>
        <taxon>Eukaryota</taxon>
        <taxon>Metazoa</taxon>
        <taxon>Ecdysozoa</taxon>
        <taxon>Arthropoda</taxon>
        <taxon>Chelicerata</taxon>
        <taxon>Arachnida</taxon>
        <taxon>Acari</taxon>
        <taxon>Acariformes</taxon>
        <taxon>Trombidiformes</taxon>
        <taxon>Prostigmata</taxon>
        <taxon>Anystina</taxon>
        <taxon>Parasitengona</taxon>
        <taxon>Trombiculoidea</taxon>
        <taxon>Trombiculidae</taxon>
        <taxon>Leptotrombidium</taxon>
    </lineage>
</organism>
<dbReference type="GO" id="GO:0006432">
    <property type="term" value="P:phenylalanyl-tRNA aminoacylation"/>
    <property type="evidence" value="ECO:0007669"/>
    <property type="project" value="InterPro"/>
</dbReference>
<accession>A0A443SD09</accession>
<name>A0A443SD09_9ACAR</name>
<dbReference type="AlphaFoldDB" id="A0A443SD09"/>
<dbReference type="Proteomes" id="UP000288716">
    <property type="component" value="Unassembled WGS sequence"/>
</dbReference>
<keyword evidence="2" id="KW-1185">Reference proteome</keyword>
<evidence type="ECO:0000313" key="1">
    <source>
        <dbReference type="EMBL" id="RWS25433.1"/>
    </source>
</evidence>
<dbReference type="VEuPathDB" id="VectorBase:LDEU006609"/>
<dbReference type="STRING" id="299467.A0A443SD09"/>
<reference evidence="1 2" key="1">
    <citation type="journal article" date="2018" name="Gigascience">
        <title>Genomes of trombidid mites reveal novel predicted allergens and laterally-transferred genes associated with secondary metabolism.</title>
        <authorList>
            <person name="Dong X."/>
            <person name="Chaisiri K."/>
            <person name="Xia D."/>
            <person name="Armstrong S.D."/>
            <person name="Fang Y."/>
            <person name="Donnelly M.J."/>
            <person name="Kadowaki T."/>
            <person name="McGarry J.W."/>
            <person name="Darby A.C."/>
            <person name="Makepeace B.L."/>
        </authorList>
    </citation>
    <scope>NUCLEOTIDE SEQUENCE [LARGE SCALE GENOMIC DNA]</scope>
    <source>
        <strain evidence="1">UoL-UT</strain>
    </source>
</reference>
<proteinExistence type="predicted"/>
<dbReference type="InterPro" id="IPR020825">
    <property type="entry name" value="Phe-tRNA_synthase-like_B3/B4"/>
</dbReference>
<gene>
    <name evidence="1" type="ORF">B4U80_08086</name>
</gene>